<dbReference type="AlphaFoldDB" id="A0A8J2T629"/>
<comment type="subcellular location">
    <subcellularLocation>
        <location evidence="2">Cytoplasm</location>
    </subcellularLocation>
    <subcellularLocation>
        <location evidence="1">Nucleus</location>
    </subcellularLocation>
</comment>
<reference evidence="10" key="1">
    <citation type="journal article" date="2013" name="Genome Announc.">
        <title>Genome sequence of the food spoilage yeast Zygosaccharomyces bailii CLIB 213(T).</title>
        <authorList>
            <person name="Galeote V."/>
            <person name="Bigey F."/>
            <person name="Devillers H."/>
            <person name="Neuveglise C."/>
            <person name="Dequin S."/>
        </authorList>
    </citation>
    <scope>NUCLEOTIDE SEQUENCE [LARGE SCALE GENOMIC DNA]</scope>
    <source>
        <strain evidence="10">CLIB 213 / ATCC 58445 / CBS 680 / CCRC 21525 / NBRC 1098 / NCYC 1416 / NRRL Y-2227</strain>
    </source>
</reference>
<sequence length="141" mass="16066">MSDLLNDVWGSDSDSIIQGESRDLKKLQEQHFKRGYVDGISGSKEIKLQEGFDEAFPLGSRLGMEVGKLIGVLQCLDFKHGHQDDALHRDFQLAQKELKIDRILTKSMFDSNLDLHGEHQILSKWSSIVMIHCNKYSISIH</sequence>
<dbReference type="GO" id="GO:0005737">
    <property type="term" value="C:cytoplasm"/>
    <property type="evidence" value="ECO:0007669"/>
    <property type="project" value="UniProtKB-SubCell"/>
</dbReference>
<dbReference type="OrthoDB" id="20086at2759"/>
<proteinExistence type="inferred from homology"/>
<comment type="similarity">
    <text evidence="3">Belongs to the YAE1 family.</text>
</comment>
<evidence type="ECO:0000256" key="7">
    <source>
        <dbReference type="ARBA" id="ARBA00023242"/>
    </source>
</evidence>
<dbReference type="PANTHER" id="PTHR18829">
    <property type="entry name" value="PROTEIN YAE1 HOMOLOG"/>
    <property type="match status" value="1"/>
</dbReference>
<feature type="domain" description="Essential protein Yae1 N-terminal" evidence="8">
    <location>
        <begin position="35"/>
        <end position="73"/>
    </location>
</feature>
<keyword evidence="7" id="KW-0539">Nucleus</keyword>
<evidence type="ECO:0000259" key="8">
    <source>
        <dbReference type="Pfam" id="PF09811"/>
    </source>
</evidence>
<evidence type="ECO:0000256" key="3">
    <source>
        <dbReference type="ARBA" id="ARBA00007096"/>
    </source>
</evidence>
<dbReference type="Pfam" id="PF09811">
    <property type="entry name" value="Yae1_N"/>
    <property type="match status" value="1"/>
</dbReference>
<organism evidence="9 10">
    <name type="scientific">Zygosaccharomyces bailii (strain CLIB 213 / ATCC 58445 / CBS 680 / BCRC 21525 / NBRC 1098 / NCYC 1416 / NRRL Y-2227)</name>
    <dbReference type="NCBI Taxonomy" id="1333698"/>
    <lineage>
        <taxon>Eukaryota</taxon>
        <taxon>Fungi</taxon>
        <taxon>Dikarya</taxon>
        <taxon>Ascomycota</taxon>
        <taxon>Saccharomycotina</taxon>
        <taxon>Saccharomycetes</taxon>
        <taxon>Saccharomycetales</taxon>
        <taxon>Saccharomycetaceae</taxon>
        <taxon>Zygosaccharomyces</taxon>
    </lineage>
</organism>
<keyword evidence="6" id="KW-0963">Cytoplasm</keyword>
<dbReference type="InterPro" id="IPR019191">
    <property type="entry name" value="Essential_protein_Yae1_N"/>
</dbReference>
<dbReference type="InterPro" id="IPR038881">
    <property type="entry name" value="Yae1-like"/>
</dbReference>
<evidence type="ECO:0000313" key="10">
    <source>
        <dbReference type="Proteomes" id="UP000019375"/>
    </source>
</evidence>
<accession>A0A8J2T629</accession>
<evidence type="ECO:0000256" key="4">
    <source>
        <dbReference type="ARBA" id="ARBA00017286"/>
    </source>
</evidence>
<name>A0A8J2T629_ZYGB2</name>
<dbReference type="EMBL" id="HG316455">
    <property type="protein sequence ID" value="CDF88679.1"/>
    <property type="molecule type" value="Genomic_DNA"/>
</dbReference>
<keyword evidence="10" id="KW-1185">Reference proteome</keyword>
<dbReference type="GO" id="GO:0005634">
    <property type="term" value="C:nucleus"/>
    <property type="evidence" value="ECO:0007669"/>
    <property type="project" value="UniProtKB-SubCell"/>
</dbReference>
<evidence type="ECO:0000256" key="2">
    <source>
        <dbReference type="ARBA" id="ARBA00004496"/>
    </source>
</evidence>
<evidence type="ECO:0000256" key="6">
    <source>
        <dbReference type="ARBA" id="ARBA00022490"/>
    </source>
</evidence>
<dbReference type="PANTHER" id="PTHR18829:SF0">
    <property type="entry name" value="PROTEIN YAE1 HOMOLOG"/>
    <property type="match status" value="1"/>
</dbReference>
<evidence type="ECO:0000313" key="9">
    <source>
        <dbReference type="EMBL" id="CDF88679.1"/>
    </source>
</evidence>
<gene>
    <name evidence="9" type="ORF">BN860_15896g</name>
</gene>
<evidence type="ECO:0000256" key="1">
    <source>
        <dbReference type="ARBA" id="ARBA00004123"/>
    </source>
</evidence>
<evidence type="ECO:0000256" key="5">
    <source>
        <dbReference type="ARBA" id="ARBA00018400"/>
    </source>
</evidence>
<dbReference type="Proteomes" id="UP000019375">
    <property type="component" value="Unassembled WGS sequence"/>
</dbReference>
<protein>
    <recommendedName>
        <fullName evidence="5">Protein YAE1</fullName>
    </recommendedName>
    <alternativeName>
        <fullName evidence="4">Protein yae1</fullName>
    </alternativeName>
</protein>